<evidence type="ECO:0000313" key="2">
    <source>
        <dbReference type="WBParaSite" id="ALUE_0001101101-mRNA-1"/>
    </source>
</evidence>
<reference evidence="2" key="1">
    <citation type="submission" date="2017-02" db="UniProtKB">
        <authorList>
            <consortium name="WormBaseParasite"/>
        </authorList>
    </citation>
    <scope>IDENTIFICATION</scope>
</reference>
<evidence type="ECO:0000313" key="1">
    <source>
        <dbReference type="Proteomes" id="UP000036681"/>
    </source>
</evidence>
<keyword evidence="1" id="KW-1185">Reference proteome</keyword>
<accession>A0A0M3I343</accession>
<protein>
    <submittedName>
        <fullName evidence="2">Transposase</fullName>
    </submittedName>
</protein>
<dbReference type="WBParaSite" id="ALUE_0001101101-mRNA-1">
    <property type="protein sequence ID" value="ALUE_0001101101-mRNA-1"/>
    <property type="gene ID" value="ALUE_0001101101"/>
</dbReference>
<sequence length="110" mass="12234">MIVTTLLDSKPFEIFSGQRDIKVNWPELKRARPLALLLFPNESASTSWLARPKSVHKLLTSRRLAKTGRRESTFHSATAKYGAVSSLHAETIVRLVSAPYGRKNGFAAVI</sequence>
<proteinExistence type="predicted"/>
<name>A0A0M3I343_ASCLU</name>
<dbReference type="Proteomes" id="UP000036681">
    <property type="component" value="Unplaced"/>
</dbReference>
<dbReference type="AlphaFoldDB" id="A0A0M3I343"/>
<organism evidence="1 2">
    <name type="scientific">Ascaris lumbricoides</name>
    <name type="common">Giant roundworm</name>
    <dbReference type="NCBI Taxonomy" id="6252"/>
    <lineage>
        <taxon>Eukaryota</taxon>
        <taxon>Metazoa</taxon>
        <taxon>Ecdysozoa</taxon>
        <taxon>Nematoda</taxon>
        <taxon>Chromadorea</taxon>
        <taxon>Rhabditida</taxon>
        <taxon>Spirurina</taxon>
        <taxon>Ascaridomorpha</taxon>
        <taxon>Ascaridoidea</taxon>
        <taxon>Ascarididae</taxon>
        <taxon>Ascaris</taxon>
    </lineage>
</organism>